<dbReference type="Proteomes" id="UP000178227">
    <property type="component" value="Unassembled WGS sequence"/>
</dbReference>
<evidence type="ECO:0000313" key="1">
    <source>
        <dbReference type="EMBL" id="OGN23071.1"/>
    </source>
</evidence>
<gene>
    <name evidence="1" type="ORF">A2918_03580</name>
</gene>
<organism evidence="1 2">
    <name type="scientific">Candidatus Yanofskybacteria bacterium RIFCSPLOWO2_01_FULL_42_49</name>
    <dbReference type="NCBI Taxonomy" id="1802694"/>
    <lineage>
        <taxon>Bacteria</taxon>
        <taxon>Candidatus Yanofskyibacteriota</taxon>
    </lineage>
</organism>
<accession>A0A1F8GCR7</accession>
<name>A0A1F8GCR7_9BACT</name>
<dbReference type="EMBL" id="MGKI01000005">
    <property type="protein sequence ID" value="OGN23071.1"/>
    <property type="molecule type" value="Genomic_DNA"/>
</dbReference>
<reference evidence="1 2" key="1">
    <citation type="journal article" date="2016" name="Nat. Commun.">
        <title>Thousands of microbial genomes shed light on interconnected biogeochemical processes in an aquifer system.</title>
        <authorList>
            <person name="Anantharaman K."/>
            <person name="Brown C.T."/>
            <person name="Hug L.A."/>
            <person name="Sharon I."/>
            <person name="Castelle C.J."/>
            <person name="Probst A.J."/>
            <person name="Thomas B.C."/>
            <person name="Singh A."/>
            <person name="Wilkins M.J."/>
            <person name="Karaoz U."/>
            <person name="Brodie E.L."/>
            <person name="Williams K.H."/>
            <person name="Hubbard S.S."/>
            <person name="Banfield J.F."/>
        </authorList>
    </citation>
    <scope>NUCLEOTIDE SEQUENCE [LARGE SCALE GENOMIC DNA]</scope>
</reference>
<dbReference type="STRING" id="1802694.A2918_03580"/>
<comment type="caution">
    <text evidence="1">The sequence shown here is derived from an EMBL/GenBank/DDBJ whole genome shotgun (WGS) entry which is preliminary data.</text>
</comment>
<evidence type="ECO:0000313" key="2">
    <source>
        <dbReference type="Proteomes" id="UP000178227"/>
    </source>
</evidence>
<dbReference type="AlphaFoldDB" id="A0A1F8GCR7"/>
<sequence>MKLRVVLLELSRIIDSSGGTTQSISSLHQLRVATEKKGGEVMNIVIYRHNPVLAERVQRAKPDFVKEFPASMSVEDIRLALPEAYWDLLKQLSESPEGEKLWRQNKVGIYVDGTVMAAGAEFLAKEAPMHLIGLIRQDNVGAYDWYATHIAEAAKGATRVVLVRAKIADHNSEGLSHIDHVRLQEDEAYRQSRESAVVQKWIERLGEHGISPVVVDKIREPYAPFSISPESETLVVGAVVIADHHHVGSYGAEKFIRKNGGQVWFNAYPPFRDDGFLSS</sequence>
<protein>
    <submittedName>
        <fullName evidence="1">Uncharacterized protein</fullName>
    </submittedName>
</protein>
<proteinExistence type="predicted"/>